<gene>
    <name evidence="1" type="ORF">NYO99_00005</name>
</gene>
<reference evidence="1" key="1">
    <citation type="submission" date="2022-08" db="EMBL/GenBank/DDBJ databases">
        <title>Genome sequencing of Pelomonas sp. UHG3.</title>
        <authorList>
            <person name="So Y."/>
        </authorList>
    </citation>
    <scope>NUCLEOTIDE SEQUENCE</scope>
    <source>
        <strain evidence="1">UHG3</strain>
    </source>
</reference>
<accession>A0ACC6C4M6</accession>
<dbReference type="EMBL" id="JAPPUY010000001">
    <property type="protein sequence ID" value="MCY4743351.1"/>
    <property type="molecule type" value="Genomic_DNA"/>
</dbReference>
<sequence length="363" mass="39849">MARQLPDGDGKSNEAIYVQTDTTVVIPAANVLRQTTNRDGLRALLASWVGMSDYLHEPPPGQSRDPLAASISHALTFCFQSQTEIAQRKHLFHGSSDRFVALAIKDTLPYFLGAVTEDYVAKQQELKRVRAEIRQIERRLAEAAAIRGEGLSRADTLLAEAKAVGLTALDDSAPWQEKIETLRTIQSTPLPSAASEAGEDVEFRRLSDVRSELVREQRTLQSTLERARSFEGSSRGYAAEAREHAARLQAVTIFEHDAPGHACPLCMQDLPETSQVPSISDLRAAQDYIGERSGAMDSATPRIATAIQEVEGKLADVRRRLDANRTLLTAVKRGNQRLQLATDTEARSAMVLGRISLLRLAAN</sequence>
<protein>
    <submittedName>
        <fullName evidence="1">Uncharacterized protein</fullName>
    </submittedName>
</protein>
<evidence type="ECO:0000313" key="1">
    <source>
        <dbReference type="EMBL" id="MCY4743351.1"/>
    </source>
</evidence>
<dbReference type="Proteomes" id="UP001076464">
    <property type="component" value="Unassembled WGS sequence"/>
</dbReference>
<proteinExistence type="predicted"/>
<evidence type="ECO:0000313" key="2">
    <source>
        <dbReference type="Proteomes" id="UP001076464"/>
    </source>
</evidence>
<name>A0ACC6C4M6_9BURK</name>
<organism evidence="1 2">
    <name type="scientific">Roseateles hydrophilus</name>
    <dbReference type="NCBI Taxonomy" id="2975054"/>
    <lineage>
        <taxon>Bacteria</taxon>
        <taxon>Pseudomonadati</taxon>
        <taxon>Pseudomonadota</taxon>
        <taxon>Betaproteobacteria</taxon>
        <taxon>Burkholderiales</taxon>
        <taxon>Sphaerotilaceae</taxon>
        <taxon>Roseateles</taxon>
    </lineage>
</organism>
<comment type="caution">
    <text evidence="1">The sequence shown here is derived from an EMBL/GenBank/DDBJ whole genome shotgun (WGS) entry which is preliminary data.</text>
</comment>
<keyword evidence="2" id="KW-1185">Reference proteome</keyword>